<dbReference type="FunFam" id="2.10.25.10:FF:000017">
    <property type="entry name" value="latent-transforming growth factor beta-binding protein 4 isoform X1"/>
    <property type="match status" value="1"/>
</dbReference>
<gene>
    <name evidence="21" type="primary">adgrf6</name>
</gene>
<reference evidence="21" key="1">
    <citation type="submission" date="2025-08" db="UniProtKB">
        <authorList>
            <consortium name="RefSeq"/>
        </authorList>
    </citation>
    <scope>IDENTIFICATION</scope>
    <source>
        <strain evidence="21">Wakin</strain>
        <tissue evidence="21">Muscle</tissue>
    </source>
</reference>
<evidence type="ECO:0000256" key="13">
    <source>
        <dbReference type="SAM" id="MobiDB-lite"/>
    </source>
</evidence>
<dbReference type="PANTHER" id="PTHR24039">
    <property type="entry name" value="FIBRILLIN-RELATED"/>
    <property type="match status" value="1"/>
</dbReference>
<feature type="domain" description="Ig-like" evidence="19">
    <location>
        <begin position="4092"/>
        <end position="4135"/>
    </location>
</feature>
<dbReference type="InterPro" id="IPR036179">
    <property type="entry name" value="Ig-like_dom_sf"/>
</dbReference>
<feature type="domain" description="G-protein coupled receptors family 2 profile 2" evidence="18">
    <location>
        <begin position="4567"/>
        <end position="4825"/>
    </location>
</feature>
<feature type="domain" description="EGF-like" evidence="16">
    <location>
        <begin position="2267"/>
        <end position="2305"/>
    </location>
</feature>
<feature type="domain" description="EGF-like" evidence="16">
    <location>
        <begin position="2365"/>
        <end position="2403"/>
    </location>
</feature>
<comment type="caution">
    <text evidence="12">Lacks conserved residue(s) required for the propagation of feature annotation.</text>
</comment>
<dbReference type="PROSITE" id="PS50835">
    <property type="entry name" value="IG_LIKE"/>
    <property type="match status" value="1"/>
</dbReference>
<feature type="domain" description="EGF-like" evidence="16">
    <location>
        <begin position="3442"/>
        <end position="3480"/>
    </location>
</feature>
<feature type="domain" description="EGF-like" evidence="16">
    <location>
        <begin position="810"/>
        <end position="848"/>
    </location>
</feature>
<dbReference type="PROSITE" id="PS00010">
    <property type="entry name" value="ASX_HYDROXYL"/>
    <property type="match status" value="27"/>
</dbReference>
<keyword evidence="10" id="KW-1015">Disulfide bond</keyword>
<dbReference type="SMART" id="SM00200">
    <property type="entry name" value="SEA"/>
    <property type="match status" value="1"/>
</dbReference>
<dbReference type="GO" id="GO:0004930">
    <property type="term" value="F:G protein-coupled receptor activity"/>
    <property type="evidence" value="ECO:0007669"/>
    <property type="project" value="InterPro"/>
</dbReference>
<dbReference type="InterPro" id="IPR007110">
    <property type="entry name" value="Ig-like_dom"/>
</dbReference>
<dbReference type="GO" id="GO:0005886">
    <property type="term" value="C:plasma membrane"/>
    <property type="evidence" value="ECO:0007669"/>
    <property type="project" value="UniProtKB-SubCell"/>
</dbReference>
<dbReference type="OrthoDB" id="10040049at2759"/>
<dbReference type="KEGG" id="caua:113120815"/>
<evidence type="ECO:0000256" key="11">
    <source>
        <dbReference type="ARBA" id="ARBA00023180"/>
    </source>
</evidence>
<sequence>MTTVCGLNGTEYKCNCEQNHVWPSDTCRAYQVCDSIVGGTCGCIQALPSEGPLCQRDINECKDAVSVCGQYSDCINIIGSHMCSCWSGFNTFNKDSPVSRNNSCQDIDECLFSPSVCGPNSICTNQLGSYNCSCLDGFTATVSSFPISNDNTCTDVHECLNTLEVCGPNSYCTNSIGGYNCSCLSGFTVTDSSEPVSTSNPCNVTLPLTEYLIEIQINSMDSSITDQLRNLLMFFSLPYTISDSTNITEINITTVCSLNETQYQCKCEGLFVWPNDTCHSYEACDVITDGSCTCINALPIDGQFCQVLPSNYVIDIDVRFFDSFLVGDLRNIVRNINLPLTLRNSINITDIDITTVCGLNGTEYKCNCEQNHVWPSDTCRAYQVCDSIVGGTCGCIQALPSEGPLCQRDINECKDAVSVCGQYSDCINIIGSHMCSCWSGFNTFNKDSPVSRNNSCQDIDECLFSPSVCGPNSICTNQLGSYNCSCLDGFTATVSSFPISNDNTCTDVHECLNTLEVCGPNSYCTNSIGGYNCSCLSGFTVTDSSEPVSTSNPCNVTLPLTEYLIEIQINSMDSSITDQLRNLLMFFSLPYTISDSTNITEINITTVCSLNETQYQCKCEGLFVWPNDTCHSYEACDVITDGSCTCINALPIDGQFCQVLPSKYVIDIDVRFFDSFLVGYLQNIVRNINLPLTLRNSINITDIDMTTVCGLNGTEYKCNCEQNHVWPSDTCRAYQVCDSIVGGTCGCIQALPSEGPLCQRDINECKDAVSVCGQYSDCINIIGSHMCSCWSGFNTFNKDSPVSHNNSCQDIDECLFSPSVCGPNSICTNQLGSYNCSCLDGFTATVSSFPISNDNTCTDVHECLNTLEVCGPNSYCTNSIGGYNCSCLSGFTVTDSSEPVSTSNPCNVTPPLTEYLIEIQINSMDSSITDQLRNLLMFFSLPYTISDSTNITEINITTVCSLNETQYQCKCEGLFVWPNDTCHSYEACDVITDGSCTCINALPIDGQFCQVLPSNYVIDIDVRFFDSFLVGYLQNIVRNINLPLTLRNSINITDIDMTTVCGLNGTEYKCNCEQNHVWPSDTCRAYQVCDSIVGGTCGCIQALPSEGSLCQRDINECKDAVSVCGQYSDCINIIGSHMCSCWSGFNTFNKDSPVSHNNSCQDIDECLFSPSVCGPNSICTNQLGSYNCSCLDGFTATVSSFPISNDNTCTDVHECLNTLEVCGPNSYCTNSIGGYNCSCLSGFTVTNSSEPVSTSNPCNVTLPLTEYLIEIQINSMDSSITDQLRNLLMFFSLPYTISDSTNITEINITTVCSLNETQYQCKCEGLFVWPNDTCHSYEACDVITDGSCTCINALPIDGQFCQVLPSNYVIDIDVRFFDSFLVDYLRNIVRNINLPLTLRNSINITDIDMTTVCGLNGTEYKCNCEQNHVWPSDTCRAYQVCDSIVGGTCGCIQALPSEGPLCQRDINECKDAVSVCGQYSDCINIIGSHMCSCWSGFSTFNKDSPVSCNNSCQDIDECLFSPSVCGPNSICTNQLGSYNCSCLDGFTATVSSFPISNDNTCTDVHECLNTLEVCGPNSYCTNSIGGYNCSCLSGFTVTNSSEPVSTSNPCNVTLPLTEYLIEIQINSMDSSITDQLRNLLMFFSLPYTISDSTNITEINITTVCSLNETQYQCKCEGLFVWPNDTCHSYEACDVITDGSCTCINALPIDGQFCQVLPSKYVIDIDVRFFDSFLVDYLRNIVRNINLPLTLRNSINITDIDMTTVCGLNGTEYKCNCEQNHVWPSDTCRAYQVCDSIVGGTCGCIQALPSEGPLCQRDINECKDAVSVCGQYSDCISIIGSHMCSCWSGFSTFNKDSPVSRNNSCQDINECLFSPSICGSDSVCTNQLGSYNCSCLDGFTATNSRLPISINNTCRDVDECLETPEVCGPNSRCKNSTGSFNCSCLSGFTVTNSGEPVSASNPCNVTLPLTEYLIEIQINSMDSSITDQLRNLLMFFSLPYTISDSTNITEINITTVCSLNETQYQCKCEGLFVWPNDTCHSYEACDVITDGSCTCINALPIDGQFCQVLPSNYVIDIDVRFFDSFLVDYLRNIVRNINLPLTLRNSINITDIDITTVCGLNGTEYKCNCEQNHVWPSDTCRAYQVCDSIVGGTCGCIQALPSEGPLCQRDINECLFSPSVCGPNANCTNEKGSYNCSCLDGFTATIINLTISINNTCRDVDECVEIPDVCGPNSICNNTVGSHNCSCMRGYNVTDPNLPINSNNTCEDIDECLFSPSVCGQNANCTNEKGSYNCSCLDGFTETNLSFPISNDNTCRDVDECVEKPDICGPNSICNNTVGSHNCSCMNGYNVPDPNLPINSSNICTDINECLFSPSVCGPNANCTNEMGSYNCSCLYGFTVTNLSFPISNDNTCRDVDECVEIPDICGPNSICNNTVGSHNCSCMSGYNVTDPNLPINSNNTCEDVDECVEIPDICGPNSICNNTVGSHNCSCMSGYNVIDPNLPINSSNICTDINECLFSPSVCGPDANCTNEMGSYNCSCLDGFTETNLSFPISNDNTCRDVDECVEIPDICGPNSICNNTVGSHNCSCMSGYNVTDPNLPINSNNTCEDINECLFSASVCGPNANCTNEKGSYNCSCLNGFTATNSSLSISINNTCRDVDECETPDICGPNSICYNTVGSYNCSCMSGYNVTDPNLPINSNNTCKDIYECLDSVSVCGLNSYCYNYNGSFSCFCWEGYNVSDVNKEVSKSNPCIDINECLFSPSVCGPNANCTNEIGSYNCSCLDGFTATNSSLSISINNTCRDVDECVEISDVCGPNSICNNTVGSHNCSCMNGYNVTDPNLPINSYNPCKDIYECLDSVSVCGPNSYCYNYNGSFSCFCWDGYNVSDGNTTISEDNPCTDINECLFSPSVCGPNANCTNEKGSYNCSCLDGFTATNSSLSISNDNTCRDVDECVEIPDICGPNSICNNTVGSHNCSCMSGYNVTDPNLPINSNNTCEDVNECQFSPSVCGPNANCTNEKGSYNCSCLDGFTATNSSLRININNTCRDVDECVEIPDICGPNSICNNTVGSHNCSCMSGYNITDPNLPINSNNICEDIIECLFSPSVCGPNANCTNEKGSYNCSCLDGFTATNSSLRININNTCRDVDECVEIPDICGPNSICNNTVGSHNCSCMNGYNVTDLNLPINSNNTCKDVNECVEIPDICGPNSVCNNTVGSHNCSCMRGYNVTDPNLPINSNNTCEDIDECLFSPSVCGPNANCTNEKGSYNCSCLDGFTATNSSLKISINNTCRDVDECVEISNICGPNSICNNTVGSHNCSCMSGYNVTDPNLPINSSNICKDIIECLFSPSVCGPNANCTNEKGSYNCSCLDGFTATNSSLSISINNTCRDVNECVEIPDICGPNSICNNTVGSHNCSCMSGYNVTDPNLPINSNNTCEDIIECLFSPSVCGPNANCTNEKGSYNCSCLDGFTATNSSLSISIKNLCRDVDECFEIPDICGPNSICNNTVGSHNCSCMSGYNVTDPNLPINRSNICKDVDECVEIPDICGPNSICNNTVGSHNCSCKSGYNVTDPNLPINSNNTCKDIIECLFSASVCGPNANCTNEKGSYNCSCLDGFTASNSSLPISNNNTCTAEPPTPTTTTTTAATPNATIITSATPNTTIITSATPNATNTTSAAPNTTIITSATPNATNTTSAAPNTTIITSATPNATNTTSAAPNTTIITSATPNSTIITSATPNATSITSATPNATIITAATPTTTNTTSATPTTTTTTAVTPNTTNTTSAAPNTTSITAATPNTTNTTSAAPNTTSITAATPNTTNTTSATPNTTSITAATPNATSITAATPNATSITAATPNATSITAATPNATSITAATPNATSITAATPNATSITAATPNATSITAATPNATIITAATPNATIITAATPTTTTTTAATPTTTTTTAATPTTTPKTTVLLISMKIDAVFDTSLNNQNNEKFKILARQIESAIEQIYKNVLAYKKGSIKVFRFRPGSIIADYQIESTDSSPNSPAFAEANTQLISVLKDQGITVAPNAFAQSEQKNLSTAKNWYPEQNMVLKCERLDSGTMRWTVNDQDPAQNKVKYVISDDSTTLTVNNVNENDKARYACIIDRTIPYIQWQDIVIETLPNIIVGENVRKFQCVDQTVSLKCCEEKYSVEWTQITSDDVVTSEDKCITLRHTIKTGNCGSKTFTCRLKDPLLQGFTYSSKSVIVNKVNAVFSCKDATFGDGQEGDTLTGPCEKGKEGTIKYRCSSGRWVPQETNCILQVIKGLEKDAAVLVVQDIPVFVAQLSTATENNTQVITQSAVTVQTIVGILVKVSGVSQNIIINQPVMEDFLKTVDIIVSTSAIETWNKLNNNNKTDNTSTALLKAIEDISNRLTNANFRINATSIELNRTITNTTFYSGISNLPNSTTEIQIPEISLSTAITIIVFTTLDSILPTRDTRSNGSSKSDMRINGDVVVVKVDNKTINNISFAFDITNKSLGNPQCVFWNFYLDAWDSTGCKSKSYKSEGNRTGKITCECNHTTSFSILMSPFSIDNIALAYITYIGVAISMASLIICLIIETIVWRSMTRNDTSYMRHVSIVNIAVSLLIANVCFIIGAAVAESEQPTSVGRCSPVVFFMHFFYLALFFWMLMSALLLFYRTVMVLSQMSRAKMMAIAFIVGYGAPLLIAAITVASTAGPQNYVSKRNACWLNWLESKALLAFVVPALTIVAINLLVLIVVLYKMLRRGVGATTQPDEKHALVVIARCVAILTPIFGLTWGFGIGTMVSQELGIHVVFALLNSLQGFFILVFGTLLDSKIREALAGRLSLRNLTSSNRTRSTSAGPSSSGIQSLFQRMRRRNVYNVSEAFSAATSSHNSSGTDTFVNA</sequence>
<feature type="transmembrane region" description="Helical" evidence="14">
    <location>
        <begin position="4772"/>
        <end position="4796"/>
    </location>
</feature>
<feature type="domain" description="EGF-like" evidence="16">
    <location>
        <begin position="1211"/>
        <end position="1249"/>
    </location>
</feature>
<dbReference type="InterPro" id="IPR000832">
    <property type="entry name" value="GPCR_2_secretin-like"/>
</dbReference>
<feature type="domain" description="EGF-like" evidence="16">
    <location>
        <begin position="2952"/>
        <end position="2990"/>
    </location>
</feature>
<dbReference type="InterPro" id="IPR000152">
    <property type="entry name" value="EGF-type_Asp/Asn_hydroxyl_site"/>
</dbReference>
<feature type="transmembrane region" description="Helical" evidence="14">
    <location>
        <begin position="4609"/>
        <end position="4630"/>
    </location>
</feature>
<evidence type="ECO:0000259" key="15">
    <source>
        <dbReference type="PROSITE" id="PS50024"/>
    </source>
</evidence>
<feature type="transmembrane region" description="Helical" evidence="14">
    <location>
        <begin position="4802"/>
        <end position="4824"/>
    </location>
</feature>
<feature type="domain" description="EGF-like" evidence="16">
    <location>
        <begin position="2659"/>
        <end position="2696"/>
    </location>
</feature>
<dbReference type="InterPro" id="IPR001881">
    <property type="entry name" value="EGF-like_Ca-bd_dom"/>
</dbReference>
<evidence type="ECO:0000313" key="21">
    <source>
        <dbReference type="RefSeq" id="XP_026146671.1"/>
    </source>
</evidence>
<feature type="domain" description="EGF-like" evidence="16">
    <location>
        <begin position="3148"/>
        <end position="3186"/>
    </location>
</feature>
<dbReference type="Pfam" id="PF25387">
    <property type="entry name" value="ADGRF3_N"/>
    <property type="match status" value="13"/>
</dbReference>
<dbReference type="CTD" id="565101"/>
<feature type="domain" description="EGF-like" evidence="16">
    <location>
        <begin position="859"/>
        <end position="897"/>
    </location>
</feature>
<comment type="subcellular location">
    <subcellularLocation>
        <location evidence="1">Cell membrane</location>
        <topology evidence="1">Multi-pass membrane protein</topology>
    </subcellularLocation>
</comment>
<dbReference type="Proteomes" id="UP000515129">
    <property type="component" value="Chromosome 20"/>
</dbReference>
<evidence type="ECO:0000256" key="12">
    <source>
        <dbReference type="PROSITE-ProRule" id="PRU00076"/>
    </source>
</evidence>
<accession>A0A6P6RMC7</accession>
<dbReference type="SMART" id="SM00303">
    <property type="entry name" value="GPS"/>
    <property type="match status" value="1"/>
</dbReference>
<feature type="domain" description="EGF-like" evidence="16">
    <location>
        <begin position="3099"/>
        <end position="3137"/>
    </location>
</feature>
<feature type="domain" description="EGF-like" evidence="16">
    <location>
        <begin position="1162"/>
        <end position="1200"/>
    </location>
</feature>
<feature type="transmembrane region" description="Helical" evidence="14">
    <location>
        <begin position="4683"/>
        <end position="4707"/>
    </location>
</feature>
<keyword evidence="20" id="KW-1185">Reference proteome</keyword>
<keyword evidence="8 14" id="KW-1133">Transmembrane helix</keyword>
<keyword evidence="3" id="KW-1003">Cell membrane</keyword>
<feature type="domain" description="EGF-like" evidence="16">
    <location>
        <begin position="458"/>
        <end position="496"/>
    </location>
</feature>
<feature type="domain" description="SEA" evidence="15">
    <location>
        <begin position="3958"/>
        <end position="4073"/>
    </location>
</feature>
<dbReference type="SUPFAM" id="SSF57196">
    <property type="entry name" value="EGF/Laminin"/>
    <property type="match status" value="25"/>
</dbReference>
<feature type="domain" description="EGF-like" evidence="16">
    <location>
        <begin position="3589"/>
        <end position="3627"/>
    </location>
</feature>
<feature type="domain" description="EGF-like" evidence="16">
    <location>
        <begin position="2756"/>
        <end position="2794"/>
    </location>
</feature>
<protein>
    <submittedName>
        <fullName evidence="21">Uncharacterized protein adgrf6</fullName>
    </submittedName>
</protein>
<dbReference type="InterPro" id="IPR000082">
    <property type="entry name" value="SEA_dom"/>
</dbReference>
<feature type="domain" description="EGF-like" evidence="16">
    <location>
        <begin position="2169"/>
        <end position="2207"/>
    </location>
</feature>
<feature type="domain" description="EGF-like" evidence="16">
    <location>
        <begin position="2316"/>
        <end position="2354"/>
    </location>
</feature>
<feature type="region of interest" description="Disordered" evidence="13">
    <location>
        <begin position="3763"/>
        <end position="3839"/>
    </location>
</feature>
<dbReference type="PANTHER" id="PTHR24039:SF48">
    <property type="entry name" value="FIBRILLIN-2 ISOFORM X1-RELATED"/>
    <property type="match status" value="1"/>
</dbReference>
<dbReference type="InterPro" id="IPR018097">
    <property type="entry name" value="EGF_Ca-bd_CS"/>
</dbReference>
<feature type="domain" description="EGF-like" evidence="16">
    <location>
        <begin position="1563"/>
        <end position="1601"/>
    </location>
</feature>
<feature type="domain" description="EGF-like" evidence="16">
    <location>
        <begin position="1866"/>
        <end position="1904"/>
    </location>
</feature>
<evidence type="ECO:0000259" key="16">
    <source>
        <dbReference type="PROSITE" id="PS50026"/>
    </source>
</evidence>
<dbReference type="InterPro" id="IPR009030">
    <property type="entry name" value="Growth_fac_rcpt_cys_sf"/>
</dbReference>
<feature type="domain" description="EGF-like" evidence="16">
    <location>
        <begin position="3295"/>
        <end position="3333"/>
    </location>
</feature>
<keyword evidence="4 12" id="KW-0245">EGF-like domain</keyword>
<evidence type="ECO:0000256" key="7">
    <source>
        <dbReference type="ARBA" id="ARBA00022737"/>
    </source>
</evidence>
<keyword evidence="5 14" id="KW-0812">Transmembrane</keyword>
<dbReference type="CDD" id="cd00054">
    <property type="entry name" value="EGF_CA"/>
    <property type="match status" value="23"/>
</dbReference>
<feature type="transmembrane region" description="Helical" evidence="14">
    <location>
        <begin position="4727"/>
        <end position="4751"/>
    </location>
</feature>
<feature type="domain" description="EGF-like" evidence="16">
    <location>
        <begin position="155"/>
        <end position="193"/>
    </location>
</feature>
<dbReference type="FunFam" id="2.10.25.10:FF:000005">
    <property type="entry name" value="Fibrillin 2"/>
    <property type="match status" value="10"/>
</dbReference>
<dbReference type="Gene3D" id="1.20.1070.10">
    <property type="entry name" value="Rhodopsin 7-helix transmembrane proteins"/>
    <property type="match status" value="1"/>
</dbReference>
<dbReference type="FunFam" id="1.20.1070.10:FF:000058">
    <property type="entry name" value="Adhesion G protein-coupled receptor F5"/>
    <property type="match status" value="1"/>
</dbReference>
<feature type="domain" description="EGF-like" evidence="16">
    <location>
        <begin position="2414"/>
        <end position="2452"/>
    </location>
</feature>
<keyword evidence="6" id="KW-0732">Signal</keyword>
<feature type="domain" description="EGF-like" evidence="16">
    <location>
        <begin position="2561"/>
        <end position="2599"/>
    </location>
</feature>
<evidence type="ECO:0000256" key="10">
    <source>
        <dbReference type="ARBA" id="ARBA00023157"/>
    </source>
</evidence>
<evidence type="ECO:0000256" key="14">
    <source>
        <dbReference type="SAM" id="Phobius"/>
    </source>
</evidence>
<feature type="domain" description="EGF-like" evidence="16">
    <location>
        <begin position="3344"/>
        <end position="3382"/>
    </location>
</feature>
<keyword evidence="7" id="KW-0677">Repeat</keyword>
<feature type="domain" description="EGF-like" evidence="16">
    <location>
        <begin position="2805"/>
        <end position="2843"/>
    </location>
</feature>
<comment type="similarity">
    <text evidence="2">Belongs to the G-protein coupled receptor 2 family. Adhesion G-protein coupled receptor (ADGR) subfamily.</text>
</comment>
<evidence type="ECO:0000313" key="20">
    <source>
        <dbReference type="Proteomes" id="UP000515129"/>
    </source>
</evidence>
<feature type="transmembrane region" description="Helical" evidence="14">
    <location>
        <begin position="4566"/>
        <end position="4588"/>
    </location>
</feature>
<dbReference type="PROSITE" id="PS50024">
    <property type="entry name" value="SEA"/>
    <property type="match status" value="1"/>
</dbReference>
<feature type="domain" description="EGF-like" evidence="16">
    <location>
        <begin position="2463"/>
        <end position="2501"/>
    </location>
</feature>
<dbReference type="PROSITE" id="PS50026">
    <property type="entry name" value="EGF_3"/>
    <property type="match status" value="40"/>
</dbReference>
<keyword evidence="11" id="KW-0325">Glycoprotein</keyword>
<dbReference type="SUPFAM" id="SSF57184">
    <property type="entry name" value="Growth factor receptor domain"/>
    <property type="match status" value="7"/>
</dbReference>
<feature type="domain" description="EGF-like" evidence="16">
    <location>
        <begin position="3001"/>
        <end position="3039"/>
    </location>
</feature>
<feature type="domain" description="EGF-like" evidence="16">
    <location>
        <begin position="2610"/>
        <end position="2648"/>
    </location>
</feature>
<evidence type="ECO:0000259" key="19">
    <source>
        <dbReference type="PROSITE" id="PS50835"/>
    </source>
</evidence>
<dbReference type="PRINTS" id="PR00249">
    <property type="entry name" value="GPCRSECRETIN"/>
</dbReference>
<feature type="domain" description="EGF-like" evidence="16">
    <location>
        <begin position="3050"/>
        <end position="3088"/>
    </location>
</feature>
<dbReference type="PROSITE" id="PS01187">
    <property type="entry name" value="EGF_CA"/>
    <property type="match status" value="3"/>
</dbReference>
<organism evidence="20 21">
    <name type="scientific">Carassius auratus</name>
    <name type="common">Goldfish</name>
    <dbReference type="NCBI Taxonomy" id="7957"/>
    <lineage>
        <taxon>Eukaryota</taxon>
        <taxon>Metazoa</taxon>
        <taxon>Chordata</taxon>
        <taxon>Craniata</taxon>
        <taxon>Vertebrata</taxon>
        <taxon>Euteleostomi</taxon>
        <taxon>Actinopterygii</taxon>
        <taxon>Neopterygii</taxon>
        <taxon>Teleostei</taxon>
        <taxon>Ostariophysi</taxon>
        <taxon>Cypriniformes</taxon>
        <taxon>Cyprinidae</taxon>
        <taxon>Cyprininae</taxon>
        <taxon>Carassius</taxon>
    </lineage>
</organism>
<dbReference type="GO" id="GO:0005509">
    <property type="term" value="F:calcium ion binding"/>
    <property type="evidence" value="ECO:0007669"/>
    <property type="project" value="InterPro"/>
</dbReference>
<dbReference type="CDD" id="cd15932">
    <property type="entry name" value="7tmB2_GPR116-like_Adhesion_VI"/>
    <property type="match status" value="1"/>
</dbReference>
<feature type="domain" description="EGF-like" evidence="16">
    <location>
        <begin position="507"/>
        <end position="545"/>
    </location>
</feature>
<dbReference type="InterPro" id="IPR057244">
    <property type="entry name" value="GAIN_B"/>
</dbReference>
<dbReference type="RefSeq" id="XP_026146671.1">
    <property type="nucleotide sequence ID" value="XM_026290886.1"/>
</dbReference>
<evidence type="ECO:0000256" key="4">
    <source>
        <dbReference type="ARBA" id="ARBA00022536"/>
    </source>
</evidence>
<feature type="domain" description="GAIN-B" evidence="17">
    <location>
        <begin position="4409"/>
        <end position="4563"/>
    </location>
</feature>
<feature type="domain" description="EGF-like" evidence="16">
    <location>
        <begin position="106"/>
        <end position="144"/>
    </location>
</feature>
<feature type="domain" description="EGF-like" evidence="16">
    <location>
        <begin position="3246"/>
        <end position="3284"/>
    </location>
</feature>
<feature type="domain" description="EGF-like" evidence="16">
    <location>
        <begin position="1915"/>
        <end position="1953"/>
    </location>
</feature>
<evidence type="ECO:0000256" key="1">
    <source>
        <dbReference type="ARBA" id="ARBA00004651"/>
    </source>
</evidence>
<dbReference type="InterPro" id="IPR000203">
    <property type="entry name" value="GPS"/>
</dbReference>
<feature type="domain" description="EGF-like" evidence="16">
    <location>
        <begin position="2218"/>
        <end position="2256"/>
    </location>
</feature>
<feature type="domain" description="EGF-like" evidence="16">
    <location>
        <begin position="2903"/>
        <end position="2941"/>
    </location>
</feature>
<dbReference type="PROSITE" id="PS50261">
    <property type="entry name" value="G_PROTEIN_RECEP_F2_4"/>
    <property type="match status" value="1"/>
</dbReference>
<dbReference type="Pfam" id="PF07645">
    <property type="entry name" value="EGF_CA"/>
    <property type="match status" value="48"/>
</dbReference>
<evidence type="ECO:0000256" key="6">
    <source>
        <dbReference type="ARBA" id="ARBA00022729"/>
    </source>
</evidence>
<keyword evidence="9 14" id="KW-0472">Membrane</keyword>
<feature type="transmembrane region" description="Helical" evidence="14">
    <location>
        <begin position="4650"/>
        <end position="4671"/>
    </location>
</feature>
<dbReference type="InterPro" id="IPR000742">
    <property type="entry name" value="EGF"/>
</dbReference>
<dbReference type="InterPro" id="IPR017981">
    <property type="entry name" value="GPCR_2-like_7TM"/>
</dbReference>
<dbReference type="InterPro" id="IPR049883">
    <property type="entry name" value="NOTCH1_EGF-like"/>
</dbReference>
<evidence type="ECO:0000256" key="5">
    <source>
        <dbReference type="ARBA" id="ARBA00022692"/>
    </source>
</evidence>
<dbReference type="SMART" id="SM00181">
    <property type="entry name" value="EGF"/>
    <property type="match status" value="48"/>
</dbReference>
<evidence type="ECO:0000256" key="8">
    <source>
        <dbReference type="ARBA" id="ARBA00022989"/>
    </source>
</evidence>
<evidence type="ECO:0000256" key="3">
    <source>
        <dbReference type="ARBA" id="ARBA00022475"/>
    </source>
</evidence>
<evidence type="ECO:0000259" key="18">
    <source>
        <dbReference type="PROSITE" id="PS50261"/>
    </source>
</evidence>
<feature type="domain" description="EGF-like" evidence="16">
    <location>
        <begin position="2512"/>
        <end position="2550"/>
    </location>
</feature>
<dbReference type="Pfam" id="PF00002">
    <property type="entry name" value="7tm_2"/>
    <property type="match status" value="1"/>
</dbReference>
<feature type="domain" description="EGF-like" evidence="16">
    <location>
        <begin position="3491"/>
        <end position="3529"/>
    </location>
</feature>
<feature type="domain" description="EGF-like" evidence="16">
    <location>
        <begin position="1514"/>
        <end position="1552"/>
    </location>
</feature>
<dbReference type="SMART" id="SM00179">
    <property type="entry name" value="EGF_CA"/>
    <property type="match status" value="48"/>
</dbReference>
<dbReference type="GO" id="GO:0030855">
    <property type="term" value="P:epithelial cell differentiation"/>
    <property type="evidence" value="ECO:0007669"/>
    <property type="project" value="UniProtKB-ARBA"/>
</dbReference>
<dbReference type="Pfam" id="PF01390">
    <property type="entry name" value="SEA"/>
    <property type="match status" value="1"/>
</dbReference>
<evidence type="ECO:0000256" key="2">
    <source>
        <dbReference type="ARBA" id="ARBA00007343"/>
    </source>
</evidence>
<dbReference type="SUPFAM" id="SSF48726">
    <property type="entry name" value="Immunoglobulin"/>
    <property type="match status" value="1"/>
</dbReference>
<evidence type="ECO:0000259" key="17">
    <source>
        <dbReference type="PROSITE" id="PS50221"/>
    </source>
</evidence>
<feature type="domain" description="EGF-like" evidence="16">
    <location>
        <begin position="3197"/>
        <end position="3235"/>
    </location>
</feature>
<evidence type="ECO:0000256" key="9">
    <source>
        <dbReference type="ARBA" id="ARBA00023136"/>
    </source>
</evidence>
<dbReference type="InterPro" id="IPR057400">
    <property type="entry name" value="ADGRF3/5_N"/>
</dbReference>
<name>A0A6P6RMC7_CARAU</name>
<feature type="domain" description="EGF-like" evidence="16">
    <location>
        <begin position="3393"/>
        <end position="3431"/>
    </location>
</feature>
<proteinExistence type="inferred from homology"/>
<dbReference type="GO" id="GO:0007166">
    <property type="term" value="P:cell surface receptor signaling pathway"/>
    <property type="evidence" value="ECO:0007669"/>
    <property type="project" value="InterPro"/>
</dbReference>
<dbReference type="FunFam" id="2.10.25.10:FF:000038">
    <property type="entry name" value="Fibrillin 2"/>
    <property type="match status" value="1"/>
</dbReference>
<dbReference type="Gene3D" id="2.10.25.10">
    <property type="entry name" value="Laminin"/>
    <property type="match status" value="48"/>
</dbReference>
<dbReference type="PROSITE" id="PS50221">
    <property type="entry name" value="GAIN_B"/>
    <property type="match status" value="1"/>
</dbReference>
<feature type="domain" description="EGF-like" evidence="16">
    <location>
        <begin position="3540"/>
        <end position="3578"/>
    </location>
</feature>